<dbReference type="PROSITE" id="PS50928">
    <property type="entry name" value="ABC_TM1"/>
    <property type="match status" value="1"/>
</dbReference>
<dbReference type="PANTHER" id="PTHR32243">
    <property type="entry name" value="MALTOSE TRANSPORT SYSTEM PERMEASE-RELATED"/>
    <property type="match status" value="1"/>
</dbReference>
<evidence type="ECO:0000313" key="10">
    <source>
        <dbReference type="Proteomes" id="UP000028525"/>
    </source>
</evidence>
<evidence type="ECO:0000259" key="8">
    <source>
        <dbReference type="PROSITE" id="PS50928"/>
    </source>
</evidence>
<evidence type="ECO:0000256" key="6">
    <source>
        <dbReference type="ARBA" id="ARBA00023136"/>
    </source>
</evidence>
<dbReference type="InterPro" id="IPR050901">
    <property type="entry name" value="BP-dep_ABC_trans_perm"/>
</dbReference>
<evidence type="ECO:0000256" key="4">
    <source>
        <dbReference type="ARBA" id="ARBA00022692"/>
    </source>
</evidence>
<dbReference type="STRING" id="29354.IO98_06480"/>
<evidence type="ECO:0000256" key="1">
    <source>
        <dbReference type="ARBA" id="ARBA00004651"/>
    </source>
</evidence>
<protein>
    <recommendedName>
        <fullName evidence="8">ABC transmembrane type-1 domain-containing protein</fullName>
    </recommendedName>
</protein>
<keyword evidence="3" id="KW-1003">Cell membrane</keyword>
<feature type="transmembrane region" description="Helical" evidence="7">
    <location>
        <begin position="190"/>
        <end position="212"/>
    </location>
</feature>
<accession>A0A084JPY3</accession>
<dbReference type="Pfam" id="PF00528">
    <property type="entry name" value="BPD_transp_1"/>
    <property type="match status" value="1"/>
</dbReference>
<keyword evidence="10" id="KW-1185">Reference proteome</keyword>
<comment type="similarity">
    <text evidence="7">Belongs to the binding-protein-dependent transport system permease family.</text>
</comment>
<dbReference type="InterPro" id="IPR000515">
    <property type="entry name" value="MetI-like"/>
</dbReference>
<dbReference type="EMBL" id="JPME01000008">
    <property type="protein sequence ID" value="KEZ91017.1"/>
    <property type="molecule type" value="Genomic_DNA"/>
</dbReference>
<dbReference type="GO" id="GO:0055085">
    <property type="term" value="P:transmembrane transport"/>
    <property type="evidence" value="ECO:0007669"/>
    <property type="project" value="InterPro"/>
</dbReference>
<comment type="subcellular location">
    <subcellularLocation>
        <location evidence="1 7">Cell membrane</location>
        <topology evidence="1 7">Multi-pass membrane protein</topology>
    </subcellularLocation>
</comment>
<keyword evidence="6 7" id="KW-0472">Membrane</keyword>
<evidence type="ECO:0000256" key="3">
    <source>
        <dbReference type="ARBA" id="ARBA00022475"/>
    </source>
</evidence>
<evidence type="ECO:0000256" key="5">
    <source>
        <dbReference type="ARBA" id="ARBA00022989"/>
    </source>
</evidence>
<dbReference type="OrthoDB" id="27560at2"/>
<evidence type="ECO:0000313" key="9">
    <source>
        <dbReference type="EMBL" id="KEZ91017.1"/>
    </source>
</evidence>
<name>A0A084JPY3_9FIRM</name>
<dbReference type="SUPFAM" id="SSF161098">
    <property type="entry name" value="MetI-like"/>
    <property type="match status" value="1"/>
</dbReference>
<dbReference type="AlphaFoldDB" id="A0A084JPY3"/>
<comment type="caution">
    <text evidence="9">The sequence shown here is derived from an EMBL/GenBank/DDBJ whole genome shotgun (WGS) entry which is preliminary data.</text>
</comment>
<dbReference type="RefSeq" id="WP_038279195.1">
    <property type="nucleotide sequence ID" value="NZ_JPME01000008.1"/>
</dbReference>
<gene>
    <name evidence="9" type="ORF">IO98_06480</name>
</gene>
<keyword evidence="4 7" id="KW-0812">Transmembrane</keyword>
<feature type="transmembrane region" description="Helical" evidence="7">
    <location>
        <begin position="77"/>
        <end position="101"/>
    </location>
</feature>
<reference evidence="9 10" key="1">
    <citation type="submission" date="2014-07" db="EMBL/GenBank/DDBJ databases">
        <title>Draft genome of Clostridium celerecrescens 152B isolated from sediments associated with methane hydrate from Krishna Godavari basin.</title>
        <authorList>
            <person name="Honkalas V.S."/>
            <person name="Dabir A.P."/>
            <person name="Arora P."/>
            <person name="Dhakephalkar P.K."/>
        </authorList>
    </citation>
    <scope>NUCLEOTIDE SEQUENCE [LARGE SCALE GENOMIC DNA]</scope>
    <source>
        <strain evidence="9 10">152B</strain>
    </source>
</reference>
<feature type="transmembrane region" description="Helical" evidence="7">
    <location>
        <begin position="12"/>
        <end position="36"/>
    </location>
</feature>
<sequence>MVKMKKSVTRTNIVWQICTYAILLLVILAAVFPAIWMLSTSIKLPTEQYDIPPQIIPDTPTLGNYVNVLTNSKMFDAFVNSIIITVSVVVITLLISILAGYGLSRYKFRGHGVLKIALLFGQMIPSVVIIIPLYFLVAKTGLLDTHFSLILADLALTIPMGVIMLSSFFETVPKELEEAAKIDGCTGIGALFRVVLPIAKPGLISVAIYTYIHAWEEFLFALNLSTSTKTRTLPIAIHMFAGEFAVDWGSTMAASAIVAFPVLLIFLSCNRYFVKGMADGAVKG</sequence>
<evidence type="ECO:0000256" key="2">
    <source>
        <dbReference type="ARBA" id="ARBA00022448"/>
    </source>
</evidence>
<feature type="transmembrane region" description="Helical" evidence="7">
    <location>
        <begin position="248"/>
        <end position="267"/>
    </location>
</feature>
<keyword evidence="2 7" id="KW-0813">Transport</keyword>
<dbReference type="Gene3D" id="1.10.3720.10">
    <property type="entry name" value="MetI-like"/>
    <property type="match status" value="1"/>
</dbReference>
<keyword evidence="5 7" id="KW-1133">Transmembrane helix</keyword>
<dbReference type="CDD" id="cd06261">
    <property type="entry name" value="TM_PBP2"/>
    <property type="match status" value="1"/>
</dbReference>
<proteinExistence type="inferred from homology"/>
<feature type="domain" description="ABC transmembrane type-1" evidence="8">
    <location>
        <begin position="78"/>
        <end position="269"/>
    </location>
</feature>
<feature type="transmembrane region" description="Helical" evidence="7">
    <location>
        <begin position="113"/>
        <end position="135"/>
    </location>
</feature>
<evidence type="ECO:0000256" key="7">
    <source>
        <dbReference type="RuleBase" id="RU363032"/>
    </source>
</evidence>
<dbReference type="Proteomes" id="UP000028525">
    <property type="component" value="Unassembled WGS sequence"/>
</dbReference>
<dbReference type="GO" id="GO:0005886">
    <property type="term" value="C:plasma membrane"/>
    <property type="evidence" value="ECO:0007669"/>
    <property type="project" value="UniProtKB-SubCell"/>
</dbReference>
<feature type="transmembrane region" description="Helical" evidence="7">
    <location>
        <begin position="147"/>
        <end position="169"/>
    </location>
</feature>
<dbReference type="PANTHER" id="PTHR32243:SF18">
    <property type="entry name" value="INNER MEMBRANE ABC TRANSPORTER PERMEASE PROTEIN YCJP"/>
    <property type="match status" value="1"/>
</dbReference>
<organism evidence="9 10">
    <name type="scientific">Lacrimispora celerecrescens</name>
    <dbReference type="NCBI Taxonomy" id="29354"/>
    <lineage>
        <taxon>Bacteria</taxon>
        <taxon>Bacillati</taxon>
        <taxon>Bacillota</taxon>
        <taxon>Clostridia</taxon>
        <taxon>Lachnospirales</taxon>
        <taxon>Lachnospiraceae</taxon>
        <taxon>Lacrimispora</taxon>
    </lineage>
</organism>
<dbReference type="InterPro" id="IPR035906">
    <property type="entry name" value="MetI-like_sf"/>
</dbReference>